<dbReference type="EMBL" id="JBBHJZ010000001">
    <property type="protein sequence ID" value="MEJ5976506.1"/>
    <property type="molecule type" value="Genomic_DNA"/>
</dbReference>
<dbReference type="RefSeq" id="WP_339586415.1">
    <property type="nucleotide sequence ID" value="NZ_JBBHJZ010000001.1"/>
</dbReference>
<protein>
    <recommendedName>
        <fullName evidence="1">DUF7064 domain-containing protein</fullName>
    </recommendedName>
</protein>
<proteinExistence type="predicted"/>
<organism evidence="2 3">
    <name type="scientific">Novosphingobium anseongense</name>
    <dbReference type="NCBI Taxonomy" id="3133436"/>
    <lineage>
        <taxon>Bacteria</taxon>
        <taxon>Pseudomonadati</taxon>
        <taxon>Pseudomonadota</taxon>
        <taxon>Alphaproteobacteria</taxon>
        <taxon>Sphingomonadales</taxon>
        <taxon>Sphingomonadaceae</taxon>
        <taxon>Novosphingobium</taxon>
    </lineage>
</organism>
<evidence type="ECO:0000313" key="2">
    <source>
        <dbReference type="EMBL" id="MEJ5976506.1"/>
    </source>
</evidence>
<dbReference type="Proteomes" id="UP001361239">
    <property type="component" value="Unassembled WGS sequence"/>
</dbReference>
<dbReference type="Pfam" id="PF23212">
    <property type="entry name" value="DUF7064"/>
    <property type="match status" value="1"/>
</dbReference>
<dbReference type="InterPro" id="IPR055492">
    <property type="entry name" value="DUF7064"/>
</dbReference>
<evidence type="ECO:0000259" key="1">
    <source>
        <dbReference type="Pfam" id="PF23212"/>
    </source>
</evidence>
<reference evidence="2 3" key="1">
    <citation type="submission" date="2024-03" db="EMBL/GenBank/DDBJ databases">
        <authorList>
            <person name="Jo J.-H."/>
        </authorList>
    </citation>
    <scope>NUCLEOTIDE SEQUENCE [LARGE SCALE GENOMIC DNA]</scope>
    <source>
        <strain evidence="2 3">PS1R-30</strain>
    </source>
</reference>
<keyword evidence="3" id="KW-1185">Reference proteome</keyword>
<sequence>MDEAAWRGGLAEHYDYMLTEKPEDPNMRESASVWIFEENGEFAFPRNGLEAIGSVWENHRYDCNFAFADGRALFESKFDGASHSPIGPDGRATILGSGGLQFECVEPYKRWKVRYEGTPIDTTSAHIAAGTVDRERTTPLRYEVDLEMVAPAWVQDNTPEALARMSERERTDAGLMGFGYRMEQLFRGTGTLWIDGKECQFNAVGNRIHRQSVRPLEAFRGHCWQAAVFPDGRAFGYIAYPPAEDGSTYNEGYVFQDGKWYPATATTIPWLSDLDPTGGNTSLELQSELGITRIEGAGCLNTFKVGSEGELAGFALNQGGTKYTWDGQTAYGMIERSTWLNKVGG</sequence>
<feature type="domain" description="DUF7064" evidence="1">
    <location>
        <begin position="219"/>
        <end position="337"/>
    </location>
</feature>
<gene>
    <name evidence="2" type="ORF">WG901_07665</name>
</gene>
<name>A0ABU8RUX0_9SPHN</name>
<accession>A0ABU8RUX0</accession>
<comment type="caution">
    <text evidence="2">The sequence shown here is derived from an EMBL/GenBank/DDBJ whole genome shotgun (WGS) entry which is preliminary data.</text>
</comment>
<evidence type="ECO:0000313" key="3">
    <source>
        <dbReference type="Proteomes" id="UP001361239"/>
    </source>
</evidence>